<dbReference type="InterPro" id="IPR029058">
    <property type="entry name" value="AB_hydrolase_fold"/>
</dbReference>
<evidence type="ECO:0000313" key="2">
    <source>
        <dbReference type="Proteomes" id="UP000030854"/>
    </source>
</evidence>
<dbReference type="GO" id="GO:0016787">
    <property type="term" value="F:hydrolase activity"/>
    <property type="evidence" value="ECO:0007669"/>
    <property type="project" value="UniProtKB-KW"/>
</dbReference>
<keyword evidence="2" id="KW-1185">Reference proteome</keyword>
<name>A0A0B1P5U4_UNCNE</name>
<dbReference type="SUPFAM" id="SSF53474">
    <property type="entry name" value="alpha/beta-Hydrolases"/>
    <property type="match status" value="1"/>
</dbReference>
<evidence type="ECO:0000313" key="1">
    <source>
        <dbReference type="EMBL" id="KHJ34067.1"/>
    </source>
</evidence>
<dbReference type="AlphaFoldDB" id="A0A0B1P5U4"/>
<dbReference type="Gene3D" id="3.40.50.1820">
    <property type="entry name" value="alpha/beta hydrolase"/>
    <property type="match status" value="1"/>
</dbReference>
<keyword evidence="1" id="KW-0378">Hydrolase</keyword>
<dbReference type="Proteomes" id="UP000030854">
    <property type="component" value="Unassembled WGS sequence"/>
</dbReference>
<gene>
    <name evidence="1" type="ORF">EV44_g5863</name>
</gene>
<proteinExistence type="predicted"/>
<reference evidence="1 2" key="1">
    <citation type="journal article" date="2014" name="BMC Genomics">
        <title>Adaptive genomic structural variation in the grape powdery mildew pathogen, Erysiphe necator.</title>
        <authorList>
            <person name="Jones L."/>
            <person name="Riaz S."/>
            <person name="Morales-Cruz A."/>
            <person name="Amrine K.C."/>
            <person name="McGuire B."/>
            <person name="Gubler W.D."/>
            <person name="Walker M.A."/>
            <person name="Cantu D."/>
        </authorList>
    </citation>
    <scope>NUCLEOTIDE SEQUENCE [LARGE SCALE GENOMIC DNA]</scope>
    <source>
        <strain evidence="2">c</strain>
    </source>
</reference>
<dbReference type="HOGENOM" id="CLU_048444_1_0_1"/>
<organism evidence="1 2">
    <name type="scientific">Uncinula necator</name>
    <name type="common">Grape powdery mildew</name>
    <dbReference type="NCBI Taxonomy" id="52586"/>
    <lineage>
        <taxon>Eukaryota</taxon>
        <taxon>Fungi</taxon>
        <taxon>Dikarya</taxon>
        <taxon>Ascomycota</taxon>
        <taxon>Pezizomycotina</taxon>
        <taxon>Leotiomycetes</taxon>
        <taxon>Erysiphales</taxon>
        <taxon>Erysiphaceae</taxon>
        <taxon>Erysiphe</taxon>
    </lineage>
</organism>
<dbReference type="STRING" id="52586.A0A0B1P5U4"/>
<comment type="caution">
    <text evidence="1">The sequence shown here is derived from an EMBL/GenBank/DDBJ whole genome shotgun (WGS) entry which is preliminary data.</text>
</comment>
<accession>A0A0B1P5U4</accession>
<dbReference type="PANTHER" id="PTHR47381">
    <property type="entry name" value="ALPHA/BETA-HYDROLASES SUPERFAMILY PROTEIN"/>
    <property type="match status" value="1"/>
</dbReference>
<dbReference type="PANTHER" id="PTHR47381:SF3">
    <property type="entry name" value="ALPHA_BETA-HYDROLASES SUPERFAMILY PROTEIN"/>
    <property type="match status" value="1"/>
</dbReference>
<protein>
    <submittedName>
        <fullName evidence="1">Putative alpha beta hydrolase fold-containing protein</fullName>
    </submittedName>
</protein>
<sequence length="381" mass="42316">MTPTLCCMDIFVASSNLKPSRNHELGFVLFVNRNLHQSLVYIPGNSSMTSSEVMNPENTSNEISTNIFHIAGITTVIHGLNEVKKTCKSVSCLWLLHPRLQTKETMEPLAKRFISNWNSQPLSGIIGLIAASFDQRNHGSREVDPSANLSWRKGNDKHSIDMFSILHGTAIDASLLMEHISSYVSLGFKLPEINHHLVIGISLGGHSAWQVLLNEEKVSGGIVIIGCPDYLSLMSDRAQRSGRESYGAGFLGSSDFPYSLFRVVQLRDPKGIFFGAHKVPTDPSEADRNKYRIILEKKLKNKHILVCSGEDDKLVPYGCSEPFLKFLESASNGWYNDGNFHLQNKTYPGVGHTCTDEMERDSVLFLTKHLNSVAGKISPKV</sequence>
<dbReference type="OMA" id="APVTCLW"/>
<dbReference type="EMBL" id="JNVN01001074">
    <property type="protein sequence ID" value="KHJ34067.1"/>
    <property type="molecule type" value="Genomic_DNA"/>
</dbReference>